<evidence type="ECO:0000256" key="3">
    <source>
        <dbReference type="ARBA" id="ARBA00022801"/>
    </source>
</evidence>
<dbReference type="EMBL" id="CABITT030000002">
    <property type="protein sequence ID" value="VVA94191.1"/>
    <property type="molecule type" value="Genomic_DNA"/>
</dbReference>
<comment type="similarity">
    <text evidence="1">Belongs to the peptidase C48 family.</text>
</comment>
<accession>A0A565AXQ0</accession>
<feature type="region of interest" description="Disordered" evidence="4">
    <location>
        <begin position="1"/>
        <end position="36"/>
    </location>
</feature>
<dbReference type="Gene3D" id="3.40.395.10">
    <property type="entry name" value="Adenoviral Proteinase, Chain A"/>
    <property type="match status" value="1"/>
</dbReference>
<dbReference type="GO" id="GO:0006508">
    <property type="term" value="P:proteolysis"/>
    <property type="evidence" value="ECO:0007669"/>
    <property type="project" value="UniProtKB-KW"/>
</dbReference>
<keyword evidence="7" id="KW-1185">Reference proteome</keyword>
<sequence length="200" mass="22380">MHVAPATVVSRGTKTALPATDDENEDVEETTTLPAKKTPDVIPDKVINKFLAKLKSDSRNVDTFYVPMLWGEDQWVDISISLSNSTIIVLNPFMEAVDDKRTSTLLKPLLQMIHVAVTDLGPGSPPQWPFQIVKESAAPQTNRLIDSGPMAVKIIEAHYQDLSLLGITQENVDNIRIDIHRGNLRVVRPLNLWLIYMLFL</sequence>
<keyword evidence="2" id="KW-0645">Protease</keyword>
<dbReference type="InterPro" id="IPR003653">
    <property type="entry name" value="Peptidase_C48_C"/>
</dbReference>
<protein>
    <recommendedName>
        <fullName evidence="5">Ubiquitin-like protease family profile domain-containing protein</fullName>
    </recommendedName>
</protein>
<name>A0A565AXQ0_9BRAS</name>
<comment type="caution">
    <text evidence="6">The sequence shown here is derived from an EMBL/GenBank/DDBJ whole genome shotgun (WGS) entry which is preliminary data.</text>
</comment>
<evidence type="ECO:0000256" key="1">
    <source>
        <dbReference type="ARBA" id="ARBA00005234"/>
    </source>
</evidence>
<dbReference type="Proteomes" id="UP000489600">
    <property type="component" value="Unassembled WGS sequence"/>
</dbReference>
<evidence type="ECO:0000313" key="6">
    <source>
        <dbReference type="EMBL" id="VVA94191.1"/>
    </source>
</evidence>
<proteinExistence type="inferred from homology"/>
<reference evidence="6" key="1">
    <citation type="submission" date="2019-07" db="EMBL/GenBank/DDBJ databases">
        <authorList>
            <person name="Dittberner H."/>
        </authorList>
    </citation>
    <scope>NUCLEOTIDE SEQUENCE [LARGE SCALE GENOMIC DNA]</scope>
</reference>
<gene>
    <name evidence="6" type="ORF">ANE_LOCUS4636</name>
</gene>
<organism evidence="6 7">
    <name type="scientific">Arabis nemorensis</name>
    <dbReference type="NCBI Taxonomy" id="586526"/>
    <lineage>
        <taxon>Eukaryota</taxon>
        <taxon>Viridiplantae</taxon>
        <taxon>Streptophyta</taxon>
        <taxon>Embryophyta</taxon>
        <taxon>Tracheophyta</taxon>
        <taxon>Spermatophyta</taxon>
        <taxon>Magnoliopsida</taxon>
        <taxon>eudicotyledons</taxon>
        <taxon>Gunneridae</taxon>
        <taxon>Pentapetalae</taxon>
        <taxon>rosids</taxon>
        <taxon>malvids</taxon>
        <taxon>Brassicales</taxon>
        <taxon>Brassicaceae</taxon>
        <taxon>Arabideae</taxon>
        <taxon>Arabis</taxon>
    </lineage>
</organism>
<feature type="compositionally biased region" description="Acidic residues" evidence="4">
    <location>
        <begin position="20"/>
        <end position="29"/>
    </location>
</feature>
<feature type="domain" description="Ubiquitin-like protease family profile" evidence="5">
    <location>
        <begin position="51"/>
        <end position="178"/>
    </location>
</feature>
<dbReference type="InterPro" id="IPR038765">
    <property type="entry name" value="Papain-like_cys_pep_sf"/>
</dbReference>
<dbReference type="Pfam" id="PF02902">
    <property type="entry name" value="Peptidase_C48"/>
    <property type="match status" value="1"/>
</dbReference>
<dbReference type="SUPFAM" id="SSF54001">
    <property type="entry name" value="Cysteine proteinases"/>
    <property type="match status" value="1"/>
</dbReference>
<evidence type="ECO:0000259" key="5">
    <source>
        <dbReference type="Pfam" id="PF02902"/>
    </source>
</evidence>
<dbReference type="AlphaFoldDB" id="A0A565AXQ0"/>
<keyword evidence="3" id="KW-0378">Hydrolase</keyword>
<dbReference type="GO" id="GO:0008234">
    <property type="term" value="F:cysteine-type peptidase activity"/>
    <property type="evidence" value="ECO:0007669"/>
    <property type="project" value="InterPro"/>
</dbReference>
<evidence type="ECO:0000256" key="4">
    <source>
        <dbReference type="SAM" id="MobiDB-lite"/>
    </source>
</evidence>
<evidence type="ECO:0000313" key="7">
    <source>
        <dbReference type="Proteomes" id="UP000489600"/>
    </source>
</evidence>
<evidence type="ECO:0000256" key="2">
    <source>
        <dbReference type="ARBA" id="ARBA00022670"/>
    </source>
</evidence>